<reference evidence="1 3" key="1">
    <citation type="submission" date="2014-03" db="EMBL/GenBank/DDBJ databases">
        <title>Complete genome sequence of the Radio-Resistant Rubrobacter radiotolerans RSPS-4.</title>
        <authorList>
            <person name="Egas C.C."/>
            <person name="Barroso C.C."/>
            <person name="Froufe H.J.C."/>
            <person name="Pacheco J.J."/>
            <person name="Albuquerque L.L."/>
            <person name="da Costa M.M.S."/>
        </authorList>
    </citation>
    <scope>NUCLEOTIDE SEQUENCE [LARGE SCALE GENOMIC DNA]</scope>
    <source>
        <strain evidence="1 3">RSPS-4</strain>
    </source>
</reference>
<dbReference type="RefSeq" id="WP_038679853.1">
    <property type="nucleotide sequence ID" value="NZ_CP007514.1"/>
</dbReference>
<accession>A0A023WZQ7</accession>
<proteinExistence type="predicted"/>
<dbReference type="HOGENOM" id="CLU_2635856_0_0_11"/>
<dbReference type="Proteomes" id="UP000025229">
    <property type="component" value="Chromosome"/>
</dbReference>
<organism evidence="1 3">
    <name type="scientific">Rubrobacter radiotolerans</name>
    <name type="common">Arthrobacter radiotolerans</name>
    <dbReference type="NCBI Taxonomy" id="42256"/>
    <lineage>
        <taxon>Bacteria</taxon>
        <taxon>Bacillati</taxon>
        <taxon>Actinomycetota</taxon>
        <taxon>Rubrobacteria</taxon>
        <taxon>Rubrobacterales</taxon>
        <taxon>Rubrobacteraceae</taxon>
        <taxon>Rubrobacter</taxon>
    </lineage>
</organism>
<evidence type="ECO:0000313" key="2">
    <source>
        <dbReference type="EMBL" id="MDX5892706.1"/>
    </source>
</evidence>
<dbReference type="EMBL" id="JAWXXX010000001">
    <property type="protein sequence ID" value="MDX5892706.1"/>
    <property type="molecule type" value="Genomic_DNA"/>
</dbReference>
<dbReference type="AlphaFoldDB" id="A0A023WZQ7"/>
<protein>
    <submittedName>
        <fullName evidence="1">Uncharacterized protein</fullName>
    </submittedName>
</protein>
<dbReference type="OrthoDB" id="9909313at2"/>
<keyword evidence="3" id="KW-1185">Reference proteome</keyword>
<sequence length="77" mass="8769">MKRRHHDWRGRELEVEQVGERTRVIRTDDGSPANEDRITFYDPQASGVASGTVRLSTGYFDATADGILYQITVDLDR</sequence>
<dbReference type="Proteomes" id="UP001281130">
    <property type="component" value="Unassembled WGS sequence"/>
</dbReference>
<name>A0A023WZQ7_RUBRA</name>
<gene>
    <name evidence="1" type="ORF">RradSPS_0011</name>
    <name evidence="2" type="ORF">SIL72_01560</name>
</gene>
<evidence type="ECO:0000313" key="1">
    <source>
        <dbReference type="EMBL" id="AHY45294.1"/>
    </source>
</evidence>
<reference evidence="2" key="2">
    <citation type="submission" date="2023-11" db="EMBL/GenBank/DDBJ databases">
        <title>MicrobeMod: A computational toolkit for identifying prokaryotic methylation and restriction-modification with nanopore sequencing.</title>
        <authorList>
            <person name="Crits-Christoph A."/>
            <person name="Kang S.C."/>
            <person name="Lee H."/>
            <person name="Ostrov N."/>
        </authorList>
    </citation>
    <scope>NUCLEOTIDE SEQUENCE</scope>
    <source>
        <strain evidence="2">ATCC 51242</strain>
    </source>
</reference>
<evidence type="ECO:0000313" key="3">
    <source>
        <dbReference type="Proteomes" id="UP000025229"/>
    </source>
</evidence>
<dbReference type="EMBL" id="CP007514">
    <property type="protein sequence ID" value="AHY45294.1"/>
    <property type="molecule type" value="Genomic_DNA"/>
</dbReference>
<dbReference type="KEGG" id="rrd:RradSPS_0011"/>